<sequence>MLSFEAYDRHWLDFIVASRNGEKPWIGYDIIEGGVVDDRVIDTVEDYISGNITVDQALGKLRYTSPNNQICILSQSLLDKYLRFVDSERLNDIREGRPV</sequence>
<dbReference type="InterPro" id="IPR025051">
    <property type="entry name" value="DUF3990"/>
</dbReference>
<organism evidence="1 2">
    <name type="scientific">Parabacteroides distasonis</name>
    <dbReference type="NCBI Taxonomy" id="823"/>
    <lineage>
        <taxon>Bacteria</taxon>
        <taxon>Pseudomonadati</taxon>
        <taxon>Bacteroidota</taxon>
        <taxon>Bacteroidia</taxon>
        <taxon>Bacteroidales</taxon>
        <taxon>Tannerellaceae</taxon>
        <taxon>Parabacteroides</taxon>
    </lineage>
</organism>
<protein>
    <recommendedName>
        <fullName evidence="3">DUF3990 domain-containing protein</fullName>
    </recommendedName>
</protein>
<accession>A0A174XB38</accession>
<dbReference type="AlphaFoldDB" id="A0A174XB38"/>
<dbReference type="EMBL" id="CZBM01000031">
    <property type="protein sequence ID" value="CUQ56722.1"/>
    <property type="molecule type" value="Genomic_DNA"/>
</dbReference>
<dbReference type="Proteomes" id="UP000095332">
    <property type="component" value="Unassembled WGS sequence"/>
</dbReference>
<name>A0A174XB38_PARDI</name>
<evidence type="ECO:0000313" key="1">
    <source>
        <dbReference type="EMBL" id="CUQ56722.1"/>
    </source>
</evidence>
<reference evidence="1 2" key="1">
    <citation type="submission" date="2015-09" db="EMBL/GenBank/DDBJ databases">
        <authorList>
            <consortium name="Pathogen Informatics"/>
        </authorList>
    </citation>
    <scope>NUCLEOTIDE SEQUENCE [LARGE SCALE GENOMIC DNA]</scope>
    <source>
        <strain evidence="1 2">2789STDY5834948</strain>
    </source>
</reference>
<evidence type="ECO:0000313" key="2">
    <source>
        <dbReference type="Proteomes" id="UP000095332"/>
    </source>
</evidence>
<dbReference type="Pfam" id="PF13151">
    <property type="entry name" value="DUF3990"/>
    <property type="match status" value="1"/>
</dbReference>
<evidence type="ECO:0008006" key="3">
    <source>
        <dbReference type="Google" id="ProtNLM"/>
    </source>
</evidence>
<gene>
    <name evidence="1" type="ORF">ERS852560_04335</name>
</gene>
<proteinExistence type="predicted"/>